<dbReference type="PANTHER" id="PTHR11043">
    <property type="entry name" value="ZETA-COAT PROTEIN"/>
    <property type="match status" value="1"/>
</dbReference>
<evidence type="ECO:0000256" key="12">
    <source>
        <dbReference type="RuleBase" id="RU366053"/>
    </source>
</evidence>
<keyword evidence="6 12" id="KW-0931">ER-Golgi transport</keyword>
<comment type="subunit">
    <text evidence="3 12">Oligomeric complex that consists of at least the alpha, beta, beta', gamma, delta, epsilon and zeta subunits.</text>
</comment>
<keyword evidence="9 12" id="KW-0472">Membrane</keyword>
<name>A0A2T9Y6I3_9FUNG</name>
<evidence type="ECO:0000313" key="14">
    <source>
        <dbReference type="EMBL" id="PVU87928.1"/>
    </source>
</evidence>
<keyword evidence="15" id="KW-1185">Reference proteome</keyword>
<evidence type="ECO:0000256" key="7">
    <source>
        <dbReference type="ARBA" id="ARBA00022927"/>
    </source>
</evidence>
<dbReference type="Pfam" id="PF01217">
    <property type="entry name" value="Clat_adaptor_s"/>
    <property type="match status" value="1"/>
</dbReference>
<dbReference type="AlphaFoldDB" id="A0A2T9Y6I3"/>
<keyword evidence="8 12" id="KW-0333">Golgi apparatus</keyword>
<dbReference type="InterPro" id="IPR011012">
    <property type="entry name" value="Longin-like_dom_sf"/>
</dbReference>
<dbReference type="GO" id="GO:0006886">
    <property type="term" value="P:intracellular protein transport"/>
    <property type="evidence" value="ECO:0007669"/>
    <property type="project" value="TreeGrafter"/>
</dbReference>
<keyword evidence="5 12" id="KW-0963">Cytoplasm</keyword>
<dbReference type="GO" id="GO:0000139">
    <property type="term" value="C:Golgi membrane"/>
    <property type="evidence" value="ECO:0007669"/>
    <property type="project" value="UniProtKB-SubCell"/>
</dbReference>
<dbReference type="STRING" id="133385.A0A2T9Y6I3"/>
<comment type="caution">
    <text evidence="14">The sequence shown here is derived from an EMBL/GenBank/DDBJ whole genome shotgun (WGS) entry which is preliminary data.</text>
</comment>
<dbReference type="EMBL" id="MBFR01000430">
    <property type="protein sequence ID" value="PVU87928.1"/>
    <property type="molecule type" value="Genomic_DNA"/>
</dbReference>
<organism evidence="14 15">
    <name type="scientific">Smittium simulii</name>
    <dbReference type="NCBI Taxonomy" id="133385"/>
    <lineage>
        <taxon>Eukaryota</taxon>
        <taxon>Fungi</taxon>
        <taxon>Fungi incertae sedis</taxon>
        <taxon>Zoopagomycota</taxon>
        <taxon>Kickxellomycotina</taxon>
        <taxon>Harpellomycetes</taxon>
        <taxon>Harpellales</taxon>
        <taxon>Legeriomycetaceae</taxon>
        <taxon>Smittium</taxon>
    </lineage>
</organism>
<feature type="domain" description="AP complex mu/sigma subunit" evidence="13">
    <location>
        <begin position="8"/>
        <end position="151"/>
    </location>
</feature>
<dbReference type="Proteomes" id="UP000245383">
    <property type="component" value="Unassembled WGS sequence"/>
</dbReference>
<protein>
    <recommendedName>
        <fullName evidence="12">Coatomer subunit zeta</fullName>
    </recommendedName>
</protein>
<evidence type="ECO:0000256" key="10">
    <source>
        <dbReference type="ARBA" id="ARBA00023329"/>
    </source>
</evidence>
<dbReference type="SUPFAM" id="SSF64356">
    <property type="entry name" value="SNARE-like"/>
    <property type="match status" value="1"/>
</dbReference>
<evidence type="ECO:0000256" key="6">
    <source>
        <dbReference type="ARBA" id="ARBA00022892"/>
    </source>
</evidence>
<keyword evidence="7 12" id="KW-0653">Protein transport</keyword>
<dbReference type="OrthoDB" id="10249988at2759"/>
<evidence type="ECO:0000256" key="3">
    <source>
        <dbReference type="ARBA" id="ARBA00011775"/>
    </source>
</evidence>
<dbReference type="InterPro" id="IPR039652">
    <property type="entry name" value="Coatomer_zeta"/>
</dbReference>
<comment type="subcellular location">
    <subcellularLocation>
        <location evidence="12">Cytoplasm</location>
    </subcellularLocation>
    <subcellularLocation>
        <location evidence="1 12">Golgi apparatus membrane</location>
        <topology evidence="1 12">Peripheral membrane protein</topology>
        <orientation evidence="1 12">Cytoplasmic side</orientation>
    </subcellularLocation>
    <subcellularLocation>
        <location evidence="12">Cytoplasmic vesicle</location>
        <location evidence="12">COPI-coated vesicle membrane</location>
        <topology evidence="12">Peripheral membrane protein</topology>
        <orientation evidence="12">Cytoplasmic side</orientation>
    </subcellularLocation>
</comment>
<gene>
    <name evidence="14" type="ORF">BB561_006122</name>
</gene>
<dbReference type="GO" id="GO:0006891">
    <property type="term" value="P:intra-Golgi vesicle-mediated transport"/>
    <property type="evidence" value="ECO:0007669"/>
    <property type="project" value="TreeGrafter"/>
</dbReference>
<evidence type="ECO:0000256" key="8">
    <source>
        <dbReference type="ARBA" id="ARBA00023034"/>
    </source>
</evidence>
<comment type="function">
    <text evidence="11">The coatomer is a cytosolic protein complex that binds to dilysine motifs and reversibly associates with Golgi non-clathrin-coated vesicles, which further mediate biosynthetic protein transport from the ER, via the Golgi up to the trans Golgi network. Coatomer complex is required for budding from Golgi membranes, and is essential for the retrograde Golgi-to-ER transport of dilysine-tagged proteins. The zeta subunit may be involved in regulating the coat assembly and, hence, the rate of biosynthetic protein transport due to its association-dissociation properties with the coatomer complex.</text>
</comment>
<keyword evidence="10 12" id="KW-0968">Cytoplasmic vesicle</keyword>
<keyword evidence="4 12" id="KW-0813">Transport</keyword>
<dbReference type="PANTHER" id="PTHR11043:SF0">
    <property type="entry name" value="COATOMER SUBUNIT ZETA"/>
    <property type="match status" value="1"/>
</dbReference>
<evidence type="ECO:0000256" key="2">
    <source>
        <dbReference type="ARBA" id="ARBA00006972"/>
    </source>
</evidence>
<proteinExistence type="inferred from homology"/>
<dbReference type="Gene3D" id="3.30.450.60">
    <property type="match status" value="1"/>
</dbReference>
<dbReference type="GO" id="GO:0006890">
    <property type="term" value="P:retrograde vesicle-mediated transport, Golgi to endoplasmic reticulum"/>
    <property type="evidence" value="ECO:0007669"/>
    <property type="project" value="UniProtKB-UniRule"/>
</dbReference>
<evidence type="ECO:0000256" key="5">
    <source>
        <dbReference type="ARBA" id="ARBA00022490"/>
    </source>
</evidence>
<reference evidence="14 15" key="1">
    <citation type="journal article" date="2018" name="MBio">
        <title>Comparative Genomics Reveals the Core Gene Toolbox for the Fungus-Insect Symbiosis.</title>
        <authorList>
            <person name="Wang Y."/>
            <person name="Stata M."/>
            <person name="Wang W."/>
            <person name="Stajich J.E."/>
            <person name="White M.M."/>
            <person name="Moncalvo J.M."/>
        </authorList>
    </citation>
    <scope>NUCLEOTIDE SEQUENCE [LARGE SCALE GENOMIC DNA]</scope>
    <source>
        <strain evidence="14 15">SWE-8-4</strain>
    </source>
</reference>
<evidence type="ECO:0000256" key="4">
    <source>
        <dbReference type="ARBA" id="ARBA00022448"/>
    </source>
</evidence>
<dbReference type="InterPro" id="IPR022775">
    <property type="entry name" value="AP_mu_sigma_su"/>
</dbReference>
<evidence type="ECO:0000256" key="9">
    <source>
        <dbReference type="ARBA" id="ARBA00023136"/>
    </source>
</evidence>
<dbReference type="FunFam" id="3.30.450.60:FF:000013">
    <property type="entry name" value="Coatomer subunit zeta"/>
    <property type="match status" value="1"/>
</dbReference>
<accession>A0A2T9Y6I3</accession>
<evidence type="ECO:0000256" key="11">
    <source>
        <dbReference type="ARBA" id="ARBA00045555"/>
    </source>
</evidence>
<comment type="similarity">
    <text evidence="2 12">Belongs to the adaptor complexes small subunit family.</text>
</comment>
<dbReference type="GO" id="GO:0030126">
    <property type="term" value="C:COPI vesicle coat"/>
    <property type="evidence" value="ECO:0007669"/>
    <property type="project" value="UniProtKB-UniRule"/>
</dbReference>
<evidence type="ECO:0000313" key="15">
    <source>
        <dbReference type="Proteomes" id="UP000245383"/>
    </source>
</evidence>
<evidence type="ECO:0000256" key="1">
    <source>
        <dbReference type="ARBA" id="ARBA00004255"/>
    </source>
</evidence>
<evidence type="ECO:0000259" key="13">
    <source>
        <dbReference type="Pfam" id="PF01217"/>
    </source>
</evidence>
<sequence>MTNTSLYTVKAILFFDSDGKQVISKYYRRDPENSKQFATATEQKAFEARLSNKIANNPEEILLFEGSLVLFQKAGDLTFCLVGKHDENEILLSSILEGFIESLEILLRQNVDKRSVLDALDIVLLALDETIDDGVVLETDAEIIASRVSKRSDTADMNLTMLKDQTLLEAYKQAKEKFSLLR</sequence>